<comment type="caution">
    <text evidence="3">The sequence shown here is derived from an EMBL/GenBank/DDBJ whole genome shotgun (WGS) entry which is preliminary data.</text>
</comment>
<accession>A0ABV6GW72</accession>
<organism evidence="3 4">
    <name type="scientific">Geobacillus jurassicus</name>
    <dbReference type="NCBI Taxonomy" id="235932"/>
    <lineage>
        <taxon>Bacteria</taxon>
        <taxon>Bacillati</taxon>
        <taxon>Bacillota</taxon>
        <taxon>Bacilli</taxon>
        <taxon>Bacillales</taxon>
        <taxon>Anoxybacillaceae</taxon>
        <taxon>Geobacillus</taxon>
    </lineage>
</organism>
<dbReference type="PANTHER" id="PTHR32305:SF17">
    <property type="entry name" value="TRNA NUCLEASE WAPA"/>
    <property type="match status" value="1"/>
</dbReference>
<dbReference type="InterPro" id="IPR006530">
    <property type="entry name" value="YD"/>
</dbReference>
<dbReference type="RefSeq" id="WP_382377615.1">
    <property type="nucleotide sequence ID" value="NZ_JBHLVN010000120.1"/>
</dbReference>
<dbReference type="InterPro" id="IPR022385">
    <property type="entry name" value="Rhs_assc_core"/>
</dbReference>
<dbReference type="NCBIfam" id="TIGR01643">
    <property type="entry name" value="YD_repeat_2x"/>
    <property type="match status" value="1"/>
</dbReference>
<reference evidence="3 4" key="1">
    <citation type="submission" date="2024-09" db="EMBL/GenBank/DDBJ databases">
        <authorList>
            <person name="Sun Q."/>
            <person name="Mori K."/>
        </authorList>
    </citation>
    <scope>NUCLEOTIDE SEQUENCE [LARGE SCALE GENOMIC DNA]</scope>
    <source>
        <strain evidence="3 4">CCM 7224</strain>
    </source>
</reference>
<feature type="domain" description="Teneurin-like YD-shell" evidence="2">
    <location>
        <begin position="1"/>
        <end position="268"/>
    </location>
</feature>
<dbReference type="NCBIfam" id="TIGR03696">
    <property type="entry name" value="Rhs_assc_core"/>
    <property type="match status" value="1"/>
</dbReference>
<dbReference type="Proteomes" id="UP001589785">
    <property type="component" value="Unassembled WGS sequence"/>
</dbReference>
<dbReference type="InterPro" id="IPR056823">
    <property type="entry name" value="TEN-like_YD-shell"/>
</dbReference>
<dbReference type="EMBL" id="JBHLVN010000120">
    <property type="protein sequence ID" value="MFC0298747.1"/>
    <property type="molecule type" value="Genomic_DNA"/>
</dbReference>
<evidence type="ECO:0000256" key="1">
    <source>
        <dbReference type="ARBA" id="ARBA00022737"/>
    </source>
</evidence>
<evidence type="ECO:0000313" key="3">
    <source>
        <dbReference type="EMBL" id="MFC0298747.1"/>
    </source>
</evidence>
<keyword evidence="1" id="KW-0677">Repeat</keyword>
<dbReference type="SUPFAM" id="SSF101898">
    <property type="entry name" value="NHL repeat"/>
    <property type="match status" value="1"/>
</dbReference>
<dbReference type="Pfam" id="PF25023">
    <property type="entry name" value="TEN_YD-shell"/>
    <property type="match status" value="1"/>
</dbReference>
<protein>
    <submittedName>
        <fullName evidence="3">RHS repeat domain-containing protein</fullName>
    </submittedName>
</protein>
<dbReference type="PANTHER" id="PTHR32305">
    <property type="match status" value="1"/>
</dbReference>
<keyword evidence="4" id="KW-1185">Reference proteome</keyword>
<evidence type="ECO:0000259" key="2">
    <source>
        <dbReference type="Pfam" id="PF25023"/>
    </source>
</evidence>
<evidence type="ECO:0000313" key="4">
    <source>
        <dbReference type="Proteomes" id="UP001589785"/>
    </source>
</evidence>
<dbReference type="Gene3D" id="2.180.10.10">
    <property type="entry name" value="RHS repeat-associated core"/>
    <property type="match status" value="1"/>
</dbReference>
<dbReference type="InterPro" id="IPR050708">
    <property type="entry name" value="T6SS_VgrG/RHS"/>
</dbReference>
<name>A0ABV6GW72_9BACL</name>
<gene>
    <name evidence="3" type="ORF">ACFFHQ_15395</name>
</gene>
<proteinExistence type="predicted"/>
<sequence>MTYAYDADGNIVMYFDGADSHTFTYDFAGRLTSWTYQGNTVQYDYDAAGNLKNPHGKTLTFNVANKVEGFSYDEAGNLLQDDKYQYEWDGEGRLLNVKDLNGNTIASFTYHPDGLRKTKTVNGVTYHYHYAGSDLVRITDDNGQTVWAFTWANGKPNTITNSNDDTFYYVTNCRGDVVRIVDENGATMASYSYDPWGKVLSASEDTGVAGQPLGYAEYYYDKETKLYYLQARYYDPETAMFISRDPGPGDQDDSITQNGYTYANNNPVILVDPDRHWVWLAINAGFAVYDGYKAFKKGGWKAAAIAVGAGLVGGAAFKAYRIYKARETVKIMKILLAAKHGKGNTTIEVGRVSKRLAKKAGKAWVGSGAKPLYKNGKWIGYRSKDKSKVFRMQYKKTRRVYQANFEEFYKSPINKKTYKLRNAHLNF</sequence>